<reference evidence="3" key="1">
    <citation type="submission" date="2017-02" db="UniProtKB">
        <authorList>
            <consortium name="WormBaseParasite"/>
        </authorList>
    </citation>
    <scope>IDENTIFICATION</scope>
</reference>
<organism evidence="3">
    <name type="scientific">Haemonchus placei</name>
    <name type="common">Barber's pole worm</name>
    <dbReference type="NCBI Taxonomy" id="6290"/>
    <lineage>
        <taxon>Eukaryota</taxon>
        <taxon>Metazoa</taxon>
        <taxon>Ecdysozoa</taxon>
        <taxon>Nematoda</taxon>
        <taxon>Chromadorea</taxon>
        <taxon>Rhabditida</taxon>
        <taxon>Rhabditina</taxon>
        <taxon>Rhabditomorpha</taxon>
        <taxon>Strongyloidea</taxon>
        <taxon>Trichostrongylidae</taxon>
        <taxon>Haemonchus</taxon>
    </lineage>
</organism>
<dbReference type="PROSITE" id="PS51257">
    <property type="entry name" value="PROKAR_LIPOPROTEIN"/>
    <property type="match status" value="1"/>
</dbReference>
<gene>
    <name evidence="1" type="ORF">HPLM_LOCUS1446</name>
</gene>
<dbReference type="Proteomes" id="UP000268014">
    <property type="component" value="Unassembled WGS sequence"/>
</dbReference>
<accession>A0A0N4VVY0</accession>
<name>A0A0N4VVY0_HAEPC</name>
<dbReference type="AlphaFoldDB" id="A0A0N4VVY0"/>
<proteinExistence type="predicted"/>
<reference evidence="1 2" key="2">
    <citation type="submission" date="2018-11" db="EMBL/GenBank/DDBJ databases">
        <authorList>
            <consortium name="Pathogen Informatics"/>
        </authorList>
    </citation>
    <scope>NUCLEOTIDE SEQUENCE [LARGE SCALE GENOMIC DNA]</scope>
    <source>
        <strain evidence="1 2">MHpl1</strain>
    </source>
</reference>
<sequence>MPVKAHFNSIFASQFSNLYTSITGCLNPNTPNVRNQMTQAKTQMWNRRIPSPSQTSCRRSTENLRKFKSAHSISIPLRTKSTQCTCVHSPFLTNP</sequence>
<dbReference type="EMBL" id="UZAF01001919">
    <property type="protein sequence ID" value="VDO09597.1"/>
    <property type="molecule type" value="Genomic_DNA"/>
</dbReference>
<evidence type="ECO:0000313" key="2">
    <source>
        <dbReference type="Proteomes" id="UP000268014"/>
    </source>
</evidence>
<keyword evidence="2" id="KW-1185">Reference proteome</keyword>
<evidence type="ECO:0000313" key="1">
    <source>
        <dbReference type="EMBL" id="VDO09597.1"/>
    </source>
</evidence>
<dbReference type="WBParaSite" id="HPLM_0000145001-mRNA-1">
    <property type="protein sequence ID" value="HPLM_0000145001-mRNA-1"/>
    <property type="gene ID" value="HPLM_0000145001"/>
</dbReference>
<evidence type="ECO:0000313" key="3">
    <source>
        <dbReference type="WBParaSite" id="HPLM_0000145001-mRNA-1"/>
    </source>
</evidence>
<protein>
    <submittedName>
        <fullName evidence="3">Ovule protein</fullName>
    </submittedName>
</protein>